<protein>
    <submittedName>
        <fullName evidence="2">Uncharacterized protein</fullName>
    </submittedName>
</protein>
<reference evidence="2" key="1">
    <citation type="submission" date="2021-02" db="EMBL/GenBank/DDBJ databases">
        <authorList>
            <person name="Nowell W R."/>
        </authorList>
    </citation>
    <scope>NUCLEOTIDE SEQUENCE</scope>
</reference>
<evidence type="ECO:0000256" key="1">
    <source>
        <dbReference type="SAM" id="Coils"/>
    </source>
</evidence>
<keyword evidence="1" id="KW-0175">Coiled coil</keyword>
<comment type="caution">
    <text evidence="2">The sequence shown here is derived from an EMBL/GenBank/DDBJ whole genome shotgun (WGS) entry which is preliminary data.</text>
</comment>
<evidence type="ECO:0000313" key="3">
    <source>
        <dbReference type="Proteomes" id="UP000663881"/>
    </source>
</evidence>
<evidence type="ECO:0000313" key="2">
    <source>
        <dbReference type="EMBL" id="CAF4321525.1"/>
    </source>
</evidence>
<dbReference type="AlphaFoldDB" id="A0A820J7Z9"/>
<organism evidence="2 3">
    <name type="scientific">Adineta steineri</name>
    <dbReference type="NCBI Taxonomy" id="433720"/>
    <lineage>
        <taxon>Eukaryota</taxon>
        <taxon>Metazoa</taxon>
        <taxon>Spiralia</taxon>
        <taxon>Gnathifera</taxon>
        <taxon>Rotifera</taxon>
        <taxon>Eurotatoria</taxon>
        <taxon>Bdelloidea</taxon>
        <taxon>Adinetida</taxon>
        <taxon>Adinetidae</taxon>
        <taxon>Adineta</taxon>
    </lineage>
</organism>
<feature type="coiled-coil region" evidence="1">
    <location>
        <begin position="9"/>
        <end position="43"/>
    </location>
</feature>
<sequence>DLKQNQQLFQEKTKQIQLLTDQITNLEKEKLEFIQNIDELKQQLKTNKFNVDKSVDANNQIMTQDTIQLQQVCF</sequence>
<dbReference type="Proteomes" id="UP000663881">
    <property type="component" value="Unassembled WGS sequence"/>
</dbReference>
<dbReference type="EMBL" id="CAJOAY010018507">
    <property type="protein sequence ID" value="CAF4321525.1"/>
    <property type="molecule type" value="Genomic_DNA"/>
</dbReference>
<proteinExistence type="predicted"/>
<accession>A0A820J7Z9</accession>
<gene>
    <name evidence="2" type="ORF">OKA104_LOCUS47274</name>
</gene>
<feature type="non-terminal residue" evidence="2">
    <location>
        <position position="1"/>
    </location>
</feature>
<name>A0A820J7Z9_9BILA</name>